<dbReference type="RefSeq" id="WP_183198065.1">
    <property type="nucleotide sequence ID" value="NZ_JACIDA010000003.1"/>
</dbReference>
<dbReference type="AlphaFoldDB" id="A0A7W6A4T9"/>
<dbReference type="InterPro" id="IPR011055">
    <property type="entry name" value="Dup_hybrid_motif"/>
</dbReference>
<sequence length="295" mass="31617">MIGRRPLLLGFGAALATPRMLGASALPQGSAQGAAQGAVDLVLNGAWRQGGYALGRTEPRALILVDGEALSTASTDGLFIVGFDRDAPALAEIEARSGARSTRRVLDVAPYAFPSTRVDGLPPATVEPSDPALLDRIRQEVAVKTEAFASRAEADDFRDGFIWPLETYRISSEWGAQRILNGTPARPHYGVDLAAPAGTVIRAPADGRIVFTRPNMHFEGGLTLIDHGQGLISAYLHQSQLDVTPNQPVRRGDPLGRVGMTGRATGPHLCWRLKWRDRNLDPSLLVGARAPRRPA</sequence>
<keyword evidence="2" id="KW-0378">Hydrolase</keyword>
<dbReference type="Pfam" id="PF01551">
    <property type="entry name" value="Peptidase_M23"/>
    <property type="match status" value="1"/>
</dbReference>
<gene>
    <name evidence="2" type="ORF">GGR11_002891</name>
</gene>
<dbReference type="InterPro" id="IPR050570">
    <property type="entry name" value="Cell_wall_metabolism_enzyme"/>
</dbReference>
<dbReference type="InterPro" id="IPR016047">
    <property type="entry name" value="M23ase_b-sheet_dom"/>
</dbReference>
<proteinExistence type="predicted"/>
<evidence type="ECO:0000259" key="1">
    <source>
        <dbReference type="Pfam" id="PF01551"/>
    </source>
</evidence>
<dbReference type="SUPFAM" id="SSF51261">
    <property type="entry name" value="Duplicated hybrid motif"/>
    <property type="match status" value="1"/>
</dbReference>
<dbReference type="GO" id="GO:0004222">
    <property type="term" value="F:metalloendopeptidase activity"/>
    <property type="evidence" value="ECO:0007669"/>
    <property type="project" value="TreeGrafter"/>
</dbReference>
<dbReference type="EMBL" id="JACIDA010000003">
    <property type="protein sequence ID" value="MBB3873329.1"/>
    <property type="molecule type" value="Genomic_DNA"/>
</dbReference>
<accession>A0A7W6A4T9</accession>
<evidence type="ECO:0000313" key="2">
    <source>
        <dbReference type="EMBL" id="MBB3873329.1"/>
    </source>
</evidence>
<protein>
    <submittedName>
        <fullName evidence="2">Murein DD-endopeptidase MepM/ murein hydrolase activator NlpD</fullName>
    </submittedName>
</protein>
<dbReference type="CDD" id="cd12797">
    <property type="entry name" value="M23_peptidase"/>
    <property type="match status" value="1"/>
</dbReference>
<dbReference type="PANTHER" id="PTHR21666">
    <property type="entry name" value="PEPTIDASE-RELATED"/>
    <property type="match status" value="1"/>
</dbReference>
<name>A0A7W6A4T9_9CAUL</name>
<dbReference type="Gene3D" id="2.70.70.10">
    <property type="entry name" value="Glucose Permease (Domain IIA)"/>
    <property type="match status" value="1"/>
</dbReference>
<reference evidence="2 3" key="1">
    <citation type="submission" date="2020-08" db="EMBL/GenBank/DDBJ databases">
        <title>Genomic Encyclopedia of Type Strains, Phase IV (KMG-IV): sequencing the most valuable type-strain genomes for metagenomic binning, comparative biology and taxonomic classification.</title>
        <authorList>
            <person name="Goeker M."/>
        </authorList>
    </citation>
    <scope>NUCLEOTIDE SEQUENCE [LARGE SCALE GENOMIC DNA]</scope>
    <source>
        <strain evidence="2 3">DSM 14878</strain>
    </source>
</reference>
<dbReference type="Proteomes" id="UP000532936">
    <property type="component" value="Unassembled WGS sequence"/>
</dbReference>
<feature type="domain" description="M23ase beta-sheet core" evidence="1">
    <location>
        <begin position="187"/>
        <end position="282"/>
    </location>
</feature>
<organism evidence="2 3">
    <name type="scientific">Brevundimonas mediterranea</name>
    <dbReference type="NCBI Taxonomy" id="74329"/>
    <lineage>
        <taxon>Bacteria</taxon>
        <taxon>Pseudomonadati</taxon>
        <taxon>Pseudomonadota</taxon>
        <taxon>Alphaproteobacteria</taxon>
        <taxon>Caulobacterales</taxon>
        <taxon>Caulobacteraceae</taxon>
        <taxon>Brevundimonas</taxon>
    </lineage>
</organism>
<evidence type="ECO:0000313" key="3">
    <source>
        <dbReference type="Proteomes" id="UP000532936"/>
    </source>
</evidence>
<dbReference type="PANTHER" id="PTHR21666:SF285">
    <property type="entry name" value="M23 FAMILY METALLOPEPTIDASE"/>
    <property type="match status" value="1"/>
</dbReference>
<comment type="caution">
    <text evidence="2">The sequence shown here is derived from an EMBL/GenBank/DDBJ whole genome shotgun (WGS) entry which is preliminary data.</text>
</comment>